<accession>A0A9P4R783</accession>
<sequence length="294" mass="33669">MEALRSIIQELPTAYIVLDALDECTQRDELMEMLIAVTGWQLPHLHLLVTSRRERDIEMSLEGFVDERSRVCLQSTLVDKDIQRYVRQRLSDDKRLRKWGKEAAMIGKIETALINGAKGMFRWAVCQLDALGKCVNRKMLQQALATLPPTLDQTYDRILATIDNDHSQYALRILRWLVFSARPLSVDEVAEVVAIDVKREPIFDCDEVLEDSLEILNICSSLVTIATENDDGRRKPREVVALAHYSVKEYLVSERIWTGEAAMYGMQDNVCHDFMSSGCLGYLLQFQQSELEPE</sequence>
<feature type="domain" description="Nephrocystin 3-like N-terminal" evidence="3">
    <location>
        <begin position="4"/>
        <end position="52"/>
    </location>
</feature>
<evidence type="ECO:0000259" key="2">
    <source>
        <dbReference type="Pfam" id="PF22939"/>
    </source>
</evidence>
<dbReference type="EMBL" id="ML996110">
    <property type="protein sequence ID" value="KAF2738340.1"/>
    <property type="molecule type" value="Genomic_DNA"/>
</dbReference>
<proteinExistence type="predicted"/>
<keyword evidence="1" id="KW-0677">Repeat</keyword>
<dbReference type="OrthoDB" id="1577640at2759"/>
<evidence type="ECO:0008006" key="6">
    <source>
        <dbReference type="Google" id="ProtNLM"/>
    </source>
</evidence>
<reference evidence="4" key="1">
    <citation type="journal article" date="2020" name="Stud. Mycol.">
        <title>101 Dothideomycetes genomes: a test case for predicting lifestyles and emergence of pathogens.</title>
        <authorList>
            <person name="Haridas S."/>
            <person name="Albert R."/>
            <person name="Binder M."/>
            <person name="Bloem J."/>
            <person name="Labutti K."/>
            <person name="Salamov A."/>
            <person name="Andreopoulos B."/>
            <person name="Baker S."/>
            <person name="Barry K."/>
            <person name="Bills G."/>
            <person name="Bluhm B."/>
            <person name="Cannon C."/>
            <person name="Castanera R."/>
            <person name="Culley D."/>
            <person name="Daum C."/>
            <person name="Ezra D."/>
            <person name="Gonzalez J."/>
            <person name="Henrissat B."/>
            <person name="Kuo A."/>
            <person name="Liang C."/>
            <person name="Lipzen A."/>
            <person name="Lutzoni F."/>
            <person name="Magnuson J."/>
            <person name="Mondo S."/>
            <person name="Nolan M."/>
            <person name="Ohm R."/>
            <person name="Pangilinan J."/>
            <person name="Park H.-J."/>
            <person name="Ramirez L."/>
            <person name="Alfaro M."/>
            <person name="Sun H."/>
            <person name="Tritt A."/>
            <person name="Yoshinaga Y."/>
            <person name="Zwiers L.-H."/>
            <person name="Turgeon B."/>
            <person name="Goodwin S."/>
            <person name="Spatafora J."/>
            <person name="Crous P."/>
            <person name="Grigoriev I."/>
        </authorList>
    </citation>
    <scope>NUCLEOTIDE SEQUENCE</scope>
    <source>
        <strain evidence="4">CBS 125425</strain>
    </source>
</reference>
<dbReference type="InterPro" id="IPR056884">
    <property type="entry name" value="NPHP3-like_N"/>
</dbReference>
<dbReference type="PANTHER" id="PTHR10039">
    <property type="entry name" value="AMELOGENIN"/>
    <property type="match status" value="1"/>
</dbReference>
<evidence type="ECO:0000313" key="4">
    <source>
        <dbReference type="EMBL" id="KAF2738340.1"/>
    </source>
</evidence>
<dbReference type="PANTHER" id="PTHR10039:SF16">
    <property type="entry name" value="GPI INOSITOL-DEACYLASE"/>
    <property type="match status" value="1"/>
</dbReference>
<organism evidence="4 5">
    <name type="scientific">Polyplosphaeria fusca</name>
    <dbReference type="NCBI Taxonomy" id="682080"/>
    <lineage>
        <taxon>Eukaryota</taxon>
        <taxon>Fungi</taxon>
        <taxon>Dikarya</taxon>
        <taxon>Ascomycota</taxon>
        <taxon>Pezizomycotina</taxon>
        <taxon>Dothideomycetes</taxon>
        <taxon>Pleosporomycetidae</taxon>
        <taxon>Pleosporales</taxon>
        <taxon>Tetraplosphaeriaceae</taxon>
        <taxon>Polyplosphaeria</taxon>
    </lineage>
</organism>
<dbReference type="Pfam" id="PF24883">
    <property type="entry name" value="NPHP3_N"/>
    <property type="match status" value="1"/>
</dbReference>
<evidence type="ECO:0000259" key="3">
    <source>
        <dbReference type="Pfam" id="PF24883"/>
    </source>
</evidence>
<name>A0A9P4R783_9PLEO</name>
<comment type="caution">
    <text evidence="4">The sequence shown here is derived from an EMBL/GenBank/DDBJ whole genome shotgun (WGS) entry which is preliminary data.</text>
</comment>
<feature type="domain" description="GPI inositol-deacylase winged helix" evidence="2">
    <location>
        <begin position="167"/>
        <end position="255"/>
    </location>
</feature>
<keyword evidence="5" id="KW-1185">Reference proteome</keyword>
<feature type="non-terminal residue" evidence="4">
    <location>
        <position position="294"/>
    </location>
</feature>
<protein>
    <recommendedName>
        <fullName evidence="6">NACHT domain-containing protein</fullName>
    </recommendedName>
</protein>
<dbReference type="AlphaFoldDB" id="A0A9P4R783"/>
<gene>
    <name evidence="4" type="ORF">EJ04DRAFT_429373</name>
</gene>
<evidence type="ECO:0000313" key="5">
    <source>
        <dbReference type="Proteomes" id="UP000799444"/>
    </source>
</evidence>
<dbReference type="InterPro" id="IPR054471">
    <property type="entry name" value="GPIID_WHD"/>
</dbReference>
<evidence type="ECO:0000256" key="1">
    <source>
        <dbReference type="ARBA" id="ARBA00022737"/>
    </source>
</evidence>
<dbReference type="Pfam" id="PF22939">
    <property type="entry name" value="WHD_GPIID"/>
    <property type="match status" value="1"/>
</dbReference>
<dbReference type="Proteomes" id="UP000799444">
    <property type="component" value="Unassembled WGS sequence"/>
</dbReference>